<accession>A7S3V5</accession>
<dbReference type="InterPro" id="IPR029684">
    <property type="entry name" value="Schlafen"/>
</dbReference>
<dbReference type="InterPro" id="IPR038461">
    <property type="entry name" value="Schlafen_AlbA_2_dom_sf"/>
</dbReference>
<sequence>MANLRSKNRYYIKDSIVPFEEDSRCEFKGHRNFCAEEIPDWCWIPGTDRRSRKAVSRNINAFLNNGKGGSIYIGLTDEGNVKGISLSQYQRDHIVVSMRDLMSRYTPQVPDDSFKVEFVPIIQKSEVWNSDSSQFTVEKGDQLDPDRLKPHLLRTPHYCWCDKMALAQYAEGILSREYVIEITIFPYTEKPLSLVDGKFCLNLHPVYEDEERNCFFRRQASVVKYTKAEIVELTVHDVQHFFMPVLQKLRKEVESLREDMDSKSWTVTPDNQNNP</sequence>
<dbReference type="PhylomeDB" id="A7S3V5"/>
<organism evidence="2 3">
    <name type="scientific">Nematostella vectensis</name>
    <name type="common">Starlet sea anemone</name>
    <dbReference type="NCBI Taxonomy" id="45351"/>
    <lineage>
        <taxon>Eukaryota</taxon>
        <taxon>Metazoa</taxon>
        <taxon>Cnidaria</taxon>
        <taxon>Anthozoa</taxon>
        <taxon>Hexacorallia</taxon>
        <taxon>Actiniaria</taxon>
        <taxon>Edwardsiidae</taxon>
        <taxon>Nematostella</taxon>
    </lineage>
</organism>
<dbReference type="EMBL" id="DS469575">
    <property type="protein sequence ID" value="EDO41605.1"/>
    <property type="molecule type" value="Genomic_DNA"/>
</dbReference>
<dbReference type="Pfam" id="PF04326">
    <property type="entry name" value="SLFN_AlbA_2"/>
    <property type="match status" value="1"/>
</dbReference>
<dbReference type="OrthoDB" id="10259112at2759"/>
<dbReference type="AlphaFoldDB" id="A7S3V5"/>
<dbReference type="STRING" id="45351.A7S3V5"/>
<dbReference type="InterPro" id="IPR007421">
    <property type="entry name" value="Schlafen_AlbA_2_dom"/>
</dbReference>
<dbReference type="HOGENOM" id="CLU_081956_0_0_1"/>
<proteinExistence type="predicted"/>
<dbReference type="Proteomes" id="UP000001593">
    <property type="component" value="Unassembled WGS sequence"/>
</dbReference>
<dbReference type="eggNOG" id="ENOG502S223">
    <property type="taxonomic scope" value="Eukaryota"/>
</dbReference>
<dbReference type="Gene3D" id="3.30.950.30">
    <property type="entry name" value="Schlafen, AAA domain"/>
    <property type="match status" value="1"/>
</dbReference>
<gene>
    <name evidence="2" type="ORF">NEMVEDRAFT_v1g242667</name>
</gene>
<keyword evidence="3" id="KW-1185">Reference proteome</keyword>
<evidence type="ECO:0000313" key="2">
    <source>
        <dbReference type="EMBL" id="EDO41605.1"/>
    </source>
</evidence>
<dbReference type="PANTHER" id="PTHR12155:SF41">
    <property type="entry name" value="SCHLAFEN ALBA-2 DOMAIN-CONTAINING PROTEIN"/>
    <property type="match status" value="1"/>
</dbReference>
<dbReference type="OMA" id="EEDMYHE"/>
<dbReference type="PANTHER" id="PTHR12155">
    <property type="entry name" value="SCHLAFEN"/>
    <property type="match status" value="1"/>
</dbReference>
<feature type="domain" description="Schlafen AlbA-2" evidence="1">
    <location>
        <begin position="22"/>
        <end position="221"/>
    </location>
</feature>
<reference evidence="2 3" key="1">
    <citation type="journal article" date="2007" name="Science">
        <title>Sea anemone genome reveals ancestral eumetazoan gene repertoire and genomic organization.</title>
        <authorList>
            <person name="Putnam N.H."/>
            <person name="Srivastava M."/>
            <person name="Hellsten U."/>
            <person name="Dirks B."/>
            <person name="Chapman J."/>
            <person name="Salamov A."/>
            <person name="Terry A."/>
            <person name="Shapiro H."/>
            <person name="Lindquist E."/>
            <person name="Kapitonov V.V."/>
            <person name="Jurka J."/>
            <person name="Genikhovich G."/>
            <person name="Grigoriev I.V."/>
            <person name="Lucas S.M."/>
            <person name="Steele R.E."/>
            <person name="Finnerty J.R."/>
            <person name="Technau U."/>
            <person name="Martindale M.Q."/>
            <person name="Rokhsar D.S."/>
        </authorList>
    </citation>
    <scope>NUCLEOTIDE SEQUENCE [LARGE SCALE GENOMIC DNA]</scope>
    <source>
        <strain evidence="3">CH2 X CH6</strain>
    </source>
</reference>
<evidence type="ECO:0000259" key="1">
    <source>
        <dbReference type="Pfam" id="PF04326"/>
    </source>
</evidence>
<name>A7S3V5_NEMVE</name>
<dbReference type="InParanoid" id="A7S3V5"/>
<protein>
    <recommendedName>
        <fullName evidence="1">Schlafen AlbA-2 domain-containing protein</fullName>
    </recommendedName>
</protein>
<evidence type="ECO:0000313" key="3">
    <source>
        <dbReference type="Proteomes" id="UP000001593"/>
    </source>
</evidence>
<dbReference type="KEGG" id="nve:5513353"/>